<evidence type="ECO:0000256" key="17">
    <source>
        <dbReference type="SAM" id="Phobius"/>
    </source>
</evidence>
<feature type="domain" description="HPt" evidence="20">
    <location>
        <begin position="510"/>
        <end position="603"/>
    </location>
</feature>
<keyword evidence="5 14" id="KW-0597">Phosphoprotein</keyword>
<comment type="catalytic activity">
    <reaction evidence="1 13">
        <text>ATP + protein L-histidine = ADP + protein N-phospho-L-histidine.</text>
        <dbReference type="EC" id="2.7.13.3"/>
    </reaction>
</comment>
<keyword evidence="13" id="KW-0805">Transcription regulation</keyword>
<dbReference type="SUPFAM" id="SSF47226">
    <property type="entry name" value="Histidine-containing phosphotransfer domain, HPT domain"/>
    <property type="match status" value="1"/>
</dbReference>
<keyword evidence="8 13" id="KW-0418">Kinase</keyword>
<comment type="subcellular location">
    <subcellularLocation>
        <location evidence="2 13">Cell inner membrane</location>
        <topology evidence="2 13">Multi-pass membrane protein</topology>
    </subcellularLocation>
</comment>
<evidence type="ECO:0000256" key="16">
    <source>
        <dbReference type="PROSITE-ProRule" id="PRU00169"/>
    </source>
</evidence>
<dbReference type="InterPro" id="IPR001789">
    <property type="entry name" value="Sig_transdc_resp-reg_receiver"/>
</dbReference>
<dbReference type="Pfam" id="PF00512">
    <property type="entry name" value="HisKA"/>
    <property type="match status" value="1"/>
</dbReference>
<dbReference type="SMART" id="SM00387">
    <property type="entry name" value="HATPase_c"/>
    <property type="match status" value="1"/>
</dbReference>
<accession>A0A379C821</accession>
<organism evidence="21 22">
    <name type="scientific">Phocoenobacter uteri</name>
    <dbReference type="NCBI Taxonomy" id="146806"/>
    <lineage>
        <taxon>Bacteria</taxon>
        <taxon>Pseudomonadati</taxon>
        <taxon>Pseudomonadota</taxon>
        <taxon>Gammaproteobacteria</taxon>
        <taxon>Pasteurellales</taxon>
        <taxon>Pasteurellaceae</taxon>
        <taxon>Phocoenobacter</taxon>
    </lineage>
</organism>
<dbReference type="InterPro" id="IPR027460">
    <property type="entry name" value="ArcB_TM_sf"/>
</dbReference>
<dbReference type="InterPro" id="IPR008207">
    <property type="entry name" value="Sig_transdc_His_kin_Hpt_dom"/>
</dbReference>
<evidence type="ECO:0000256" key="2">
    <source>
        <dbReference type="ARBA" id="ARBA00004429"/>
    </source>
</evidence>
<keyword evidence="11 13" id="KW-0902">Two-component regulatory system</keyword>
<dbReference type="OrthoDB" id="9770795at2"/>
<dbReference type="InterPro" id="IPR005467">
    <property type="entry name" value="His_kinase_dom"/>
</dbReference>
<feature type="transmembrane region" description="Helical" evidence="17">
    <location>
        <begin position="21"/>
        <end position="46"/>
    </location>
</feature>
<feature type="domain" description="Response regulatory" evidence="19">
    <location>
        <begin position="346"/>
        <end position="465"/>
    </location>
</feature>
<feature type="modified residue" description="Phosphohistidine; by autocatalysis" evidence="14">
    <location>
        <position position="117"/>
    </location>
</feature>
<dbReference type="InterPro" id="IPR036641">
    <property type="entry name" value="HPT_dom_sf"/>
</dbReference>
<dbReference type="InterPro" id="IPR004358">
    <property type="entry name" value="Sig_transdc_His_kin-like_C"/>
</dbReference>
<keyword evidence="7 17" id="KW-0812">Transmembrane</keyword>
<dbReference type="Gene3D" id="3.30.565.10">
    <property type="entry name" value="Histidine kinase-like ATPase, C-terminal domain"/>
    <property type="match status" value="1"/>
</dbReference>
<dbReference type="PROSITE" id="PS50110">
    <property type="entry name" value="RESPONSE_REGULATORY"/>
    <property type="match status" value="1"/>
</dbReference>
<dbReference type="PANTHER" id="PTHR43047">
    <property type="entry name" value="TWO-COMPONENT HISTIDINE PROTEIN KINASE"/>
    <property type="match status" value="1"/>
</dbReference>
<dbReference type="GO" id="GO:0005524">
    <property type="term" value="F:ATP binding"/>
    <property type="evidence" value="ECO:0007669"/>
    <property type="project" value="UniProtKB-UniRule"/>
</dbReference>
<dbReference type="FunFam" id="3.30.565.10:FF:000010">
    <property type="entry name" value="Sensor histidine kinase RcsC"/>
    <property type="match status" value="1"/>
</dbReference>
<dbReference type="RefSeq" id="WP_115314845.1">
    <property type="nucleotide sequence ID" value="NZ_LWIF01000001.1"/>
</dbReference>
<dbReference type="SUPFAM" id="SSF52172">
    <property type="entry name" value="CheY-like"/>
    <property type="match status" value="1"/>
</dbReference>
<dbReference type="Pfam" id="PF18415">
    <property type="entry name" value="HKR_ArcB_TM"/>
    <property type="match status" value="1"/>
</dbReference>
<feature type="modified residue" description="Phosphohistidine" evidence="14 15">
    <location>
        <position position="549"/>
    </location>
</feature>
<dbReference type="EC" id="2.7.13.3" evidence="13"/>
<evidence type="ECO:0000256" key="5">
    <source>
        <dbReference type="ARBA" id="ARBA00022553"/>
    </source>
</evidence>
<feature type="domain" description="Histidine kinase" evidence="18">
    <location>
        <begin position="114"/>
        <end position="331"/>
    </location>
</feature>
<keyword evidence="9 13" id="KW-0067">ATP-binding</keyword>
<keyword evidence="22" id="KW-1185">Reference proteome</keyword>
<dbReference type="SUPFAM" id="SSF47384">
    <property type="entry name" value="Homodimeric domain of signal transducing histidine kinase"/>
    <property type="match status" value="1"/>
</dbReference>
<dbReference type="Pfam" id="PF01627">
    <property type="entry name" value="Hpt"/>
    <property type="match status" value="1"/>
</dbReference>
<evidence type="ECO:0000256" key="14">
    <source>
        <dbReference type="PIRSR" id="PIRSR003182-50"/>
    </source>
</evidence>
<dbReference type="PROSITE" id="PS50109">
    <property type="entry name" value="HIS_KIN"/>
    <property type="match status" value="1"/>
</dbReference>
<dbReference type="InterPro" id="IPR003594">
    <property type="entry name" value="HATPase_dom"/>
</dbReference>
<keyword evidence="12 13" id="KW-0472">Membrane</keyword>
<dbReference type="Gene3D" id="1.10.287.130">
    <property type="match status" value="1"/>
</dbReference>
<feature type="transmembrane region" description="Helical" evidence="17">
    <location>
        <begin position="58"/>
        <end position="77"/>
    </location>
</feature>
<dbReference type="PIRSF" id="PIRSF003182">
    <property type="entry name" value="ArcB"/>
    <property type="match status" value="1"/>
</dbReference>
<keyword evidence="13" id="KW-0804">Transcription</keyword>
<keyword evidence="13" id="KW-0547">Nucleotide-binding</keyword>
<dbReference type="InterPro" id="IPR014409">
    <property type="entry name" value="Sig_transdc_His_kin_hyb_ArcB"/>
</dbReference>
<dbReference type="CDD" id="cd00082">
    <property type="entry name" value="HisKA"/>
    <property type="match status" value="1"/>
</dbReference>
<sequence>MTNIRHYNQRYINWVLRLGRVKSAILGFFVLAVSAIFVQCLLSMVFTGHINPQDILRSIIFGLISAPFVLYFFNLIVERLEKSRIKLERSFHDLSIYKEIIEKNNQHKTELMATISHELRTPLNGIIGLSRILLESNLTKQQHDYIQTINISAISLGHIFSDIIDLEKIDSQRIELSPTQVAFSDIINNITHFAKIMAGQKKIKFQISYDDDLPEFITVDNTRLSQILWNLVNNAVKFTPPNGDIHLTISRQSANKFSFSLKDSGVGIPKAEQSKIFTMFYQVQSCDKKAQGSGIGLAISKTIALLMNGDLTVESEEGKGATFTLSIQAEETTMQQTQNIQHHNLRVLLVEDIEVNVVVARAVLAKFGCHVDVAMSGAETYPLIKQNNYDLILLDIQLPDTTGFDIAKNLIDDYENDKMDYLPILVALTANVMHTKEEYQQKGMDDVLRKPLSIEDLSHCLNTYFADDFLQNDHKIEPLIEQKPTQELCFDPLILQEFLDIMGKNALLKNIDLFSELMPNYMQNLTNYHQAWLNTNTAESRKFITQEAHKIKGALSSVGLSKLQEIAQLSQVDTGDQWEQNIENWISTLNSQWQTDLKEVKVWIGGKEK</sequence>
<dbReference type="AlphaFoldDB" id="A0A379C821"/>
<dbReference type="PANTHER" id="PTHR43047:SF64">
    <property type="entry name" value="HISTIDINE KINASE CONTAINING CHEY-HOMOLOGOUS RECEIVER DOMAIN AND PAS DOMAIN-RELATED"/>
    <property type="match status" value="1"/>
</dbReference>
<evidence type="ECO:0000256" key="1">
    <source>
        <dbReference type="ARBA" id="ARBA00000085"/>
    </source>
</evidence>
<dbReference type="PRINTS" id="PR00344">
    <property type="entry name" value="BCTRLSENSOR"/>
</dbReference>
<evidence type="ECO:0000256" key="7">
    <source>
        <dbReference type="ARBA" id="ARBA00022692"/>
    </source>
</evidence>
<dbReference type="Pfam" id="PF02518">
    <property type="entry name" value="HATPase_c"/>
    <property type="match status" value="1"/>
</dbReference>
<dbReference type="InterPro" id="IPR036097">
    <property type="entry name" value="HisK_dim/P_sf"/>
</dbReference>
<evidence type="ECO:0000256" key="8">
    <source>
        <dbReference type="ARBA" id="ARBA00022777"/>
    </source>
</evidence>
<dbReference type="Pfam" id="PF00072">
    <property type="entry name" value="Response_reg"/>
    <property type="match status" value="1"/>
</dbReference>
<evidence type="ECO:0000259" key="19">
    <source>
        <dbReference type="PROSITE" id="PS50110"/>
    </source>
</evidence>
<keyword evidence="6 13" id="KW-0808">Transferase</keyword>
<proteinExistence type="predicted"/>
<keyword evidence="10 17" id="KW-1133">Transmembrane helix</keyword>
<feature type="modified residue" description="4-aspartylphosphate" evidence="14 16">
    <location>
        <position position="395"/>
    </location>
</feature>
<evidence type="ECO:0000256" key="3">
    <source>
        <dbReference type="ARBA" id="ARBA00022475"/>
    </source>
</evidence>
<protein>
    <recommendedName>
        <fullName evidence="13">Aerobic respiration control sensor protein</fullName>
        <ecNumber evidence="13">2.7.13.3</ecNumber>
    </recommendedName>
</protein>
<dbReference type="Gene3D" id="1.10.287.970">
    <property type="entry name" value="His Kinase A (phosphoacceptor) domain"/>
    <property type="match status" value="1"/>
</dbReference>
<dbReference type="Proteomes" id="UP000255417">
    <property type="component" value="Unassembled WGS sequence"/>
</dbReference>
<keyword evidence="4 13" id="KW-0997">Cell inner membrane</keyword>
<dbReference type="Gene3D" id="3.40.50.2300">
    <property type="match status" value="1"/>
</dbReference>
<dbReference type="InterPro" id="IPR003661">
    <property type="entry name" value="HisK_dim/P_dom"/>
</dbReference>
<reference evidence="21 22" key="1">
    <citation type="submission" date="2018-06" db="EMBL/GenBank/DDBJ databases">
        <authorList>
            <consortium name="Pathogen Informatics"/>
            <person name="Doyle S."/>
        </authorList>
    </citation>
    <scope>NUCLEOTIDE SEQUENCE [LARGE SCALE GENOMIC DNA]</scope>
    <source>
        <strain evidence="21 22">NCTC12872</strain>
    </source>
</reference>
<dbReference type="SMART" id="SM00388">
    <property type="entry name" value="HisKA"/>
    <property type="match status" value="1"/>
</dbReference>
<evidence type="ECO:0000313" key="22">
    <source>
        <dbReference type="Proteomes" id="UP000255417"/>
    </source>
</evidence>
<evidence type="ECO:0000256" key="12">
    <source>
        <dbReference type="ARBA" id="ARBA00023136"/>
    </source>
</evidence>
<evidence type="ECO:0000313" key="21">
    <source>
        <dbReference type="EMBL" id="SUB58319.1"/>
    </source>
</evidence>
<dbReference type="InterPro" id="IPR011006">
    <property type="entry name" value="CheY-like_superfamily"/>
</dbReference>
<dbReference type="CDD" id="cd00088">
    <property type="entry name" value="HPT"/>
    <property type="match status" value="1"/>
</dbReference>
<evidence type="ECO:0000256" key="15">
    <source>
        <dbReference type="PROSITE-ProRule" id="PRU00110"/>
    </source>
</evidence>
<evidence type="ECO:0000256" key="11">
    <source>
        <dbReference type="ARBA" id="ARBA00023012"/>
    </source>
</evidence>
<evidence type="ECO:0000256" key="6">
    <source>
        <dbReference type="ARBA" id="ARBA00022679"/>
    </source>
</evidence>
<dbReference type="InterPro" id="IPR036890">
    <property type="entry name" value="HATPase_C_sf"/>
</dbReference>
<dbReference type="CDD" id="cd16922">
    <property type="entry name" value="HATPase_EvgS-ArcB-TorS-like"/>
    <property type="match status" value="1"/>
</dbReference>
<evidence type="ECO:0000256" key="13">
    <source>
        <dbReference type="PIRNR" id="PIRNR003182"/>
    </source>
</evidence>
<evidence type="ECO:0000256" key="9">
    <source>
        <dbReference type="ARBA" id="ARBA00022840"/>
    </source>
</evidence>
<evidence type="ECO:0000256" key="10">
    <source>
        <dbReference type="ARBA" id="ARBA00022989"/>
    </source>
</evidence>
<dbReference type="EMBL" id="UGTA01000001">
    <property type="protein sequence ID" value="SUB58319.1"/>
    <property type="molecule type" value="Genomic_DNA"/>
</dbReference>
<dbReference type="Gene3D" id="1.20.120.160">
    <property type="entry name" value="HPT domain"/>
    <property type="match status" value="1"/>
</dbReference>
<dbReference type="SUPFAM" id="SSF55874">
    <property type="entry name" value="ATPase domain of HSP90 chaperone/DNA topoisomerase II/histidine kinase"/>
    <property type="match status" value="1"/>
</dbReference>
<comment type="PTM">
    <text evidence="14">Activation requires a sequential transfer of a phosphate group from a His in the primary transmitter domain, to an Asp in the receiver domain and to a His in the secondary transmitter domain.</text>
</comment>
<name>A0A379C821_9PAST</name>
<dbReference type="PROSITE" id="PS50894">
    <property type="entry name" value="HPT"/>
    <property type="match status" value="1"/>
</dbReference>
<gene>
    <name evidence="21" type="primary">arcB_1</name>
    <name evidence="21" type="ORF">NCTC12872_00281</name>
</gene>
<dbReference type="CDD" id="cd17546">
    <property type="entry name" value="REC_hyHK_CKI1_RcsC-like"/>
    <property type="match status" value="1"/>
</dbReference>
<dbReference type="GO" id="GO:0000155">
    <property type="term" value="F:phosphorelay sensor kinase activity"/>
    <property type="evidence" value="ECO:0007669"/>
    <property type="project" value="UniProtKB-UniRule"/>
</dbReference>
<dbReference type="InterPro" id="IPR040642">
    <property type="entry name" value="HKR_ArcB_TM"/>
</dbReference>
<dbReference type="GO" id="GO:0005886">
    <property type="term" value="C:plasma membrane"/>
    <property type="evidence" value="ECO:0007669"/>
    <property type="project" value="UniProtKB-SubCell"/>
</dbReference>
<evidence type="ECO:0000256" key="4">
    <source>
        <dbReference type="ARBA" id="ARBA00022519"/>
    </source>
</evidence>
<keyword evidence="3 13" id="KW-1003">Cell membrane</keyword>
<evidence type="ECO:0000259" key="20">
    <source>
        <dbReference type="PROSITE" id="PS50894"/>
    </source>
</evidence>
<evidence type="ECO:0000259" key="18">
    <source>
        <dbReference type="PROSITE" id="PS50109"/>
    </source>
</evidence>
<dbReference type="SMART" id="SM00448">
    <property type="entry name" value="REC"/>
    <property type="match status" value="1"/>
</dbReference>